<dbReference type="PANTHER" id="PTHR36440:SF1">
    <property type="entry name" value="PUTATIVE (AFU_ORTHOLOGUE AFUA_8G07350)-RELATED"/>
    <property type="match status" value="1"/>
</dbReference>
<dbReference type="Gene3D" id="2.60.120.10">
    <property type="entry name" value="Jelly Rolls"/>
    <property type="match status" value="1"/>
</dbReference>
<dbReference type="InterPro" id="IPR011051">
    <property type="entry name" value="RmlC_Cupin_sf"/>
</dbReference>
<dbReference type="InterPro" id="IPR014710">
    <property type="entry name" value="RmlC-like_jellyroll"/>
</dbReference>
<dbReference type="SUPFAM" id="SSF51182">
    <property type="entry name" value="RmlC-like cupins"/>
    <property type="match status" value="1"/>
</dbReference>
<keyword evidence="3" id="KW-1185">Reference proteome</keyword>
<protein>
    <submittedName>
        <fullName evidence="2">Cupin</fullName>
    </submittedName>
</protein>
<evidence type="ECO:0000313" key="3">
    <source>
        <dbReference type="Proteomes" id="UP000430202"/>
    </source>
</evidence>
<accession>A0A653W279</accession>
<dbReference type="InterPro" id="IPR053146">
    <property type="entry name" value="QDO-like"/>
</dbReference>
<dbReference type="Pfam" id="PF07883">
    <property type="entry name" value="Cupin_2"/>
    <property type="match status" value="1"/>
</dbReference>
<name>A0A653W279_9FLAO</name>
<evidence type="ECO:0000313" key="2">
    <source>
        <dbReference type="EMBL" id="VXC12938.1"/>
    </source>
</evidence>
<dbReference type="EMBL" id="CABWLR010000006">
    <property type="protein sequence ID" value="VXC12938.1"/>
    <property type="molecule type" value="Genomic_DNA"/>
</dbReference>
<sequence length="148" mass="16751">MSHKMKNATTKWILGHKVTTYDTSADYDLMMGESPAMTQGPPSHLHYSYKEVFLIVEGEMEFMVDGEIKILKAGESIDILPKTLHTFGNNSDKPCKWVNIHSPKGFRKFFENLGIPITENNALERSIAPEVIQKVIQTAADFDMYIKA</sequence>
<dbReference type="AlphaFoldDB" id="A0A653W279"/>
<organism evidence="2 3">
    <name type="scientific">Maribacter litoralis</name>
    <dbReference type="NCBI Taxonomy" id="2059726"/>
    <lineage>
        <taxon>Bacteria</taxon>
        <taxon>Pseudomonadati</taxon>
        <taxon>Bacteroidota</taxon>
        <taxon>Flavobacteriia</taxon>
        <taxon>Flavobacteriales</taxon>
        <taxon>Flavobacteriaceae</taxon>
        <taxon>Maribacter</taxon>
    </lineage>
</organism>
<reference evidence="2 3" key="1">
    <citation type="submission" date="2019-10" db="EMBL/GenBank/DDBJ databases">
        <authorList>
            <person name="Karimi E."/>
        </authorList>
    </citation>
    <scope>NUCLEOTIDE SEQUENCE [LARGE SCALE GENOMIC DNA]</scope>
    <source>
        <strain evidence="2">Maribacter sp. 151</strain>
    </source>
</reference>
<dbReference type="Proteomes" id="UP000430202">
    <property type="component" value="Unassembled WGS sequence"/>
</dbReference>
<gene>
    <name evidence="2" type="ORF">MARI151_60115</name>
</gene>
<evidence type="ECO:0000259" key="1">
    <source>
        <dbReference type="Pfam" id="PF07883"/>
    </source>
</evidence>
<dbReference type="PANTHER" id="PTHR36440">
    <property type="entry name" value="PUTATIVE (AFU_ORTHOLOGUE AFUA_8G07350)-RELATED"/>
    <property type="match status" value="1"/>
</dbReference>
<feature type="domain" description="Cupin type-2" evidence="1">
    <location>
        <begin position="40"/>
        <end position="100"/>
    </location>
</feature>
<proteinExistence type="predicted"/>
<dbReference type="InterPro" id="IPR013096">
    <property type="entry name" value="Cupin_2"/>
</dbReference>